<comment type="caution">
    <text evidence="1">The sequence shown here is derived from an EMBL/GenBank/DDBJ whole genome shotgun (WGS) entry which is preliminary data.</text>
</comment>
<protein>
    <submittedName>
        <fullName evidence="1">Uncharacterized protein</fullName>
    </submittedName>
</protein>
<gene>
    <name evidence="1" type="ORF">ORD21_16755</name>
</gene>
<reference evidence="1 2" key="1">
    <citation type="submission" date="2022-11" db="EMBL/GenBank/DDBJ databases">
        <title>Deinococcus ZS9-10, Low Temperature and Draught-tolerating, UV-resistant Bacteria from Continental Antarctica.</title>
        <authorList>
            <person name="Cheng L."/>
        </authorList>
    </citation>
    <scope>NUCLEOTIDE SEQUENCE [LARGE SCALE GENOMIC DNA]</scope>
    <source>
        <strain evidence="1 2">ZS9-10</strain>
    </source>
</reference>
<dbReference type="Proteomes" id="UP001276150">
    <property type="component" value="Unassembled WGS sequence"/>
</dbReference>
<organism evidence="1 2">
    <name type="scientific">Deinococcus arenicola</name>
    <dbReference type="NCBI Taxonomy" id="2994950"/>
    <lineage>
        <taxon>Bacteria</taxon>
        <taxon>Thermotogati</taxon>
        <taxon>Deinococcota</taxon>
        <taxon>Deinococci</taxon>
        <taxon>Deinococcales</taxon>
        <taxon>Deinococcaceae</taxon>
        <taxon>Deinococcus</taxon>
    </lineage>
</organism>
<accession>A0ABU4DUY8</accession>
<evidence type="ECO:0000313" key="1">
    <source>
        <dbReference type="EMBL" id="MDV6376247.1"/>
    </source>
</evidence>
<name>A0ABU4DUY8_9DEIO</name>
<keyword evidence="2" id="KW-1185">Reference proteome</keyword>
<evidence type="ECO:0000313" key="2">
    <source>
        <dbReference type="Proteomes" id="UP001276150"/>
    </source>
</evidence>
<dbReference type="RefSeq" id="WP_317641600.1">
    <property type="nucleotide sequence ID" value="NZ_JAPMIV010000052.1"/>
</dbReference>
<dbReference type="EMBL" id="JAPMIV010000052">
    <property type="protein sequence ID" value="MDV6376247.1"/>
    <property type="molecule type" value="Genomic_DNA"/>
</dbReference>
<sequence length="322" mass="34591">MTFIANTGTRNDGRKGHFGIAAQTEPGLYVPPTNYLRETGGTGYMPDELERMSQAFRGTSFESPAEYAGTDYMNRSVPTEATVNDVALALKLMYGQPDVSSIITPQDATQWSPNFPLQPFSGQWRVPGAGHVQFRDAQLYELTLTVPEARTEFVGAVMNFHAAWALHHPEGAPIAPFTPAVPVIPGYSGGLGRNDHTFTFDGVAYCPDGTSVARFYNPVDGLPACGETIPGFGPGTDPIGVEFQFGFNRPLPNLLAASKSKAFIPVVWKLERAGKVIEVTASVQVSAREVPVAAGRVRTTATVRARAQTPGVSPFSIKVLTT</sequence>
<proteinExistence type="predicted"/>